<evidence type="ECO:0000313" key="1">
    <source>
        <dbReference type="EMBL" id="BAC03386.1"/>
    </source>
</evidence>
<accession>Q8NF74</accession>
<gene>
    <name evidence="1" type="primary">FLJ00291</name>
</gene>
<name>Q8NF74_HUMAN</name>
<feature type="non-terminal residue" evidence="1">
    <location>
        <position position="1"/>
    </location>
</feature>
<dbReference type="AlphaFoldDB" id="Q8NF74"/>
<reference evidence="1" key="1">
    <citation type="submission" date="2002-07" db="EMBL/GenBank/DDBJ databases">
        <title>The nucleotide sequence of a long cDNA clone isolated from human spleen.</title>
        <authorList>
            <person name="Jikuya H."/>
            <person name="Takano J."/>
            <person name="Kikuno R."/>
            <person name="Nagase T."/>
            <person name="Ohara O."/>
        </authorList>
    </citation>
    <scope>NUCLEOTIDE SEQUENCE</scope>
    <source>
        <tissue evidence="1">Spleen</tissue>
    </source>
</reference>
<dbReference type="EMBL" id="AK090405">
    <property type="protein sequence ID" value="BAC03386.1"/>
    <property type="molecule type" value="mRNA"/>
</dbReference>
<protein>
    <submittedName>
        <fullName evidence="1">FLJ00291 protein</fullName>
    </submittedName>
</protein>
<organism evidence="1">
    <name type="scientific">Homo sapiens</name>
    <name type="common">Human</name>
    <dbReference type="NCBI Taxonomy" id="9606"/>
    <lineage>
        <taxon>Eukaryota</taxon>
        <taxon>Metazoa</taxon>
        <taxon>Chordata</taxon>
        <taxon>Craniata</taxon>
        <taxon>Vertebrata</taxon>
        <taxon>Euteleostomi</taxon>
        <taxon>Mammalia</taxon>
        <taxon>Eutheria</taxon>
        <taxon>Euarchontoglires</taxon>
        <taxon>Primates</taxon>
        <taxon>Haplorrhini</taxon>
        <taxon>Catarrhini</taxon>
        <taxon>Hominidae</taxon>
        <taxon>Homo</taxon>
    </lineage>
</organism>
<dbReference type="PeptideAtlas" id="Q8NF74"/>
<sequence>HARGGPHGSAVSLQLFHGEAKMAELESGGVLTSPPKPNQNFLLGVAIRGPSAGAAGVEGQGQALLTWQEAAKETEGRAPRPVQGGNLVPTAPGHTLSLRHPHGPCHPAVERTACLEVTFRALLHREDCELIQFTASGAAGGGCDGGDLRPGGGASLHLI</sequence>
<proteinExistence type="evidence at transcript level"/>